<evidence type="ECO:0000256" key="2">
    <source>
        <dbReference type="ARBA" id="ARBA00022670"/>
    </source>
</evidence>
<evidence type="ECO:0000256" key="5">
    <source>
        <dbReference type="ARBA" id="ARBA00022833"/>
    </source>
</evidence>
<name>A0A4R6U9G5_9BACI</name>
<evidence type="ECO:0000256" key="8">
    <source>
        <dbReference type="PIRSR" id="PIRSR001123-1"/>
    </source>
</evidence>
<evidence type="ECO:0000256" key="6">
    <source>
        <dbReference type="ARBA" id="ARBA00023049"/>
    </source>
</evidence>
<keyword evidence="12" id="KW-1185">Reference proteome</keyword>
<comment type="cofactor">
    <cofactor evidence="1">
        <name>Zn(2+)</name>
        <dbReference type="ChEBI" id="CHEBI:29105"/>
    </cofactor>
</comment>
<dbReference type="Gene3D" id="3.30.70.360">
    <property type="match status" value="1"/>
</dbReference>
<dbReference type="GO" id="GO:0006508">
    <property type="term" value="P:proteolysis"/>
    <property type="evidence" value="ECO:0007669"/>
    <property type="project" value="UniProtKB-KW"/>
</dbReference>
<evidence type="ECO:0000313" key="12">
    <source>
        <dbReference type="Proteomes" id="UP000295632"/>
    </source>
</evidence>
<dbReference type="PANTHER" id="PTHR42994:SF2">
    <property type="entry name" value="PEPTIDASE"/>
    <property type="match status" value="1"/>
</dbReference>
<evidence type="ECO:0000256" key="3">
    <source>
        <dbReference type="ARBA" id="ARBA00022723"/>
    </source>
</evidence>
<feature type="binding site" evidence="9">
    <location>
        <position position="140"/>
    </location>
    <ligand>
        <name>Zn(2+)</name>
        <dbReference type="ChEBI" id="CHEBI:29105"/>
        <label>2</label>
    </ligand>
</feature>
<dbReference type="Gene3D" id="3.40.630.10">
    <property type="entry name" value="Zn peptidases"/>
    <property type="match status" value="1"/>
</dbReference>
<dbReference type="NCBIfam" id="TIGR01883">
    <property type="entry name" value="PepT-like"/>
    <property type="match status" value="1"/>
</dbReference>
<dbReference type="InterPro" id="IPR001261">
    <property type="entry name" value="ArgE/DapE_CS"/>
</dbReference>
<accession>A0A4R6U9G5</accession>
<dbReference type="AlphaFoldDB" id="A0A4R6U9G5"/>
<keyword evidence="4" id="KW-0378">Hydrolase</keyword>
<evidence type="ECO:0000256" key="4">
    <source>
        <dbReference type="ARBA" id="ARBA00022801"/>
    </source>
</evidence>
<reference evidence="11 12" key="1">
    <citation type="submission" date="2019-03" db="EMBL/GenBank/DDBJ databases">
        <title>Genomic Encyclopedia of Type Strains, Phase IV (KMG-IV): sequencing the most valuable type-strain genomes for metagenomic binning, comparative biology and taxonomic classification.</title>
        <authorList>
            <person name="Goeker M."/>
        </authorList>
    </citation>
    <scope>NUCLEOTIDE SEQUENCE [LARGE SCALE GENOMIC DNA]</scope>
    <source>
        <strain evidence="11 12">DSM 28697</strain>
    </source>
</reference>
<dbReference type="InterPro" id="IPR008007">
    <property type="entry name" value="Peptidase_M42"/>
</dbReference>
<evidence type="ECO:0000256" key="7">
    <source>
        <dbReference type="PIRNR" id="PIRNR001123"/>
    </source>
</evidence>
<feature type="binding site" evidence="9">
    <location>
        <position position="106"/>
    </location>
    <ligand>
        <name>Zn(2+)</name>
        <dbReference type="ChEBI" id="CHEBI:29105"/>
        <label>2</label>
    </ligand>
</feature>
<comment type="cofactor">
    <cofactor evidence="9">
        <name>a divalent metal cation</name>
        <dbReference type="ChEBI" id="CHEBI:60240"/>
    </cofactor>
    <text evidence="9">Binds 2 divalent metal cations per subunit.</text>
</comment>
<evidence type="ECO:0000256" key="9">
    <source>
        <dbReference type="PIRSR" id="PIRSR001123-2"/>
    </source>
</evidence>
<comment type="similarity">
    <text evidence="7">Belongs to the peptidase M42 family.</text>
</comment>
<dbReference type="OrthoDB" id="9776600at2"/>
<dbReference type="PROSITE" id="PS00759">
    <property type="entry name" value="ARGE_DAPE_CPG2_2"/>
    <property type="match status" value="1"/>
</dbReference>
<keyword evidence="2" id="KW-0645">Protease</keyword>
<dbReference type="GO" id="GO:0046872">
    <property type="term" value="F:metal ion binding"/>
    <property type="evidence" value="ECO:0007669"/>
    <property type="project" value="UniProtKB-UniRule"/>
</dbReference>
<dbReference type="PANTHER" id="PTHR42994">
    <property type="entry name" value="PEPTIDASE T"/>
    <property type="match status" value="1"/>
</dbReference>
<dbReference type="Proteomes" id="UP000295632">
    <property type="component" value="Unassembled WGS sequence"/>
</dbReference>
<feature type="active site" description="Proton acceptor" evidence="8">
    <location>
        <position position="139"/>
    </location>
</feature>
<protein>
    <submittedName>
        <fullName evidence="11">Tripeptide aminopeptidase</fullName>
    </submittedName>
</protein>
<feature type="domain" description="Peptidase M20 dimerisation" evidence="10">
    <location>
        <begin position="183"/>
        <end position="274"/>
    </location>
</feature>
<dbReference type="InterPro" id="IPR010162">
    <property type="entry name" value="PepT-like"/>
</dbReference>
<dbReference type="InterPro" id="IPR036264">
    <property type="entry name" value="Bact_exopeptidase_dim_dom"/>
</dbReference>
<keyword evidence="6" id="KW-0482">Metalloprotease</keyword>
<evidence type="ECO:0000313" key="11">
    <source>
        <dbReference type="EMBL" id="TDQ41623.1"/>
    </source>
</evidence>
<dbReference type="InterPro" id="IPR002933">
    <property type="entry name" value="Peptidase_M20"/>
</dbReference>
<proteinExistence type="inferred from homology"/>
<evidence type="ECO:0000259" key="10">
    <source>
        <dbReference type="Pfam" id="PF07687"/>
    </source>
</evidence>
<organism evidence="11 12">
    <name type="scientific">Aureibacillus halotolerans</name>
    <dbReference type="NCBI Taxonomy" id="1508390"/>
    <lineage>
        <taxon>Bacteria</taxon>
        <taxon>Bacillati</taxon>
        <taxon>Bacillota</taxon>
        <taxon>Bacilli</taxon>
        <taxon>Bacillales</taxon>
        <taxon>Bacillaceae</taxon>
        <taxon>Aureibacillus</taxon>
    </lineage>
</organism>
<dbReference type="EMBL" id="SNYJ01000003">
    <property type="protein sequence ID" value="TDQ41623.1"/>
    <property type="molecule type" value="Genomic_DNA"/>
</dbReference>
<comment type="caution">
    <text evidence="11">The sequence shown here is derived from an EMBL/GenBank/DDBJ whole genome shotgun (WGS) entry which is preliminary data.</text>
</comment>
<dbReference type="PIRSF" id="PIRSF001123">
    <property type="entry name" value="PepA_GA"/>
    <property type="match status" value="1"/>
</dbReference>
<feature type="binding site" evidence="9">
    <location>
        <position position="106"/>
    </location>
    <ligand>
        <name>Zn(2+)</name>
        <dbReference type="ChEBI" id="CHEBI:29105"/>
        <label>1</label>
    </ligand>
</feature>
<evidence type="ECO:0000256" key="1">
    <source>
        <dbReference type="ARBA" id="ARBA00001947"/>
    </source>
</evidence>
<keyword evidence="3 9" id="KW-0479">Metal-binding</keyword>
<dbReference type="SUPFAM" id="SSF53187">
    <property type="entry name" value="Zn-dependent exopeptidases"/>
    <property type="match status" value="1"/>
</dbReference>
<keyword evidence="11" id="KW-0031">Aminopeptidase</keyword>
<gene>
    <name evidence="11" type="ORF">EV213_103202</name>
</gene>
<dbReference type="Pfam" id="PF01546">
    <property type="entry name" value="Peptidase_M20"/>
    <property type="match status" value="1"/>
</dbReference>
<dbReference type="GO" id="GO:0008237">
    <property type="term" value="F:metallopeptidase activity"/>
    <property type="evidence" value="ECO:0007669"/>
    <property type="project" value="UniProtKB-KW"/>
</dbReference>
<dbReference type="SUPFAM" id="SSF55031">
    <property type="entry name" value="Bacterial exopeptidase dimerisation domain"/>
    <property type="match status" value="1"/>
</dbReference>
<dbReference type="RefSeq" id="WP_133579483.1">
    <property type="nucleotide sequence ID" value="NZ_SNYJ01000003.1"/>
</dbReference>
<sequence length="369" mass="39226">MVNSERLINEFLELVQVNSETKDERGICDLLINKFSALNLHVIEDDSAKVTGHGAGNLICTLPATGEGDSLFFTSHMDTVAPGRNIQPQRTDGWITSDGTTVLGADDKAGVAAMLEAIRVLSETAVPHPQIQFVVTAGEESGLAGSRAMKREQIDAVMGFALDSDGEVGAIVTKAPAQHKLDMRIIGKSAHAGVAPEKGISAITVAAKAIAAMKLGRIDEETTANIGRFEGGQATNVVCEQVSLLAEARSLQNEKVLKQVSHMKETIEKTAEAYKAKAEINTWEMYPGYFHEDDSPVVKRAIRSMASIGRSATIVQSGGGSDANIFSGFGIPTINLGLGYEGIHTTEERIPESELIKAAELIVAIASEA</sequence>
<dbReference type="Pfam" id="PF07687">
    <property type="entry name" value="M20_dimer"/>
    <property type="match status" value="1"/>
</dbReference>
<dbReference type="InterPro" id="IPR011650">
    <property type="entry name" value="Peptidase_M20_dimer"/>
</dbReference>
<dbReference type="GO" id="GO:0004177">
    <property type="term" value="F:aminopeptidase activity"/>
    <property type="evidence" value="ECO:0007669"/>
    <property type="project" value="UniProtKB-UniRule"/>
</dbReference>
<feature type="binding site" evidence="9">
    <location>
        <position position="163"/>
    </location>
    <ligand>
        <name>Zn(2+)</name>
        <dbReference type="ChEBI" id="CHEBI:29105"/>
        <label>1</label>
    </ligand>
</feature>
<keyword evidence="5" id="KW-0862">Zinc</keyword>